<keyword evidence="1" id="KW-0175">Coiled coil</keyword>
<evidence type="ECO:0000313" key="6">
    <source>
        <dbReference type="Proteomes" id="UP001515480"/>
    </source>
</evidence>
<dbReference type="InterPro" id="IPR002713">
    <property type="entry name" value="FF_domain"/>
</dbReference>
<dbReference type="GO" id="GO:0003723">
    <property type="term" value="F:RNA binding"/>
    <property type="evidence" value="ECO:0007669"/>
    <property type="project" value="TreeGrafter"/>
</dbReference>
<keyword evidence="6" id="KW-1185">Reference proteome</keyword>
<dbReference type="Pfam" id="PF00397">
    <property type="entry name" value="WW"/>
    <property type="match status" value="2"/>
</dbReference>
<evidence type="ECO:0008006" key="7">
    <source>
        <dbReference type="Google" id="ProtNLM"/>
    </source>
</evidence>
<dbReference type="Gene3D" id="2.20.70.10">
    <property type="match status" value="2"/>
</dbReference>
<feature type="compositionally biased region" description="Low complexity" evidence="2">
    <location>
        <begin position="130"/>
        <end position="150"/>
    </location>
</feature>
<dbReference type="GO" id="GO:0045292">
    <property type="term" value="P:mRNA cis splicing, via spliceosome"/>
    <property type="evidence" value="ECO:0007669"/>
    <property type="project" value="InterPro"/>
</dbReference>
<reference evidence="5 6" key="1">
    <citation type="journal article" date="2024" name="Science">
        <title>Giant polyketide synthase enzymes in the biosynthesis of giant marine polyether toxins.</title>
        <authorList>
            <person name="Fallon T.R."/>
            <person name="Shende V.V."/>
            <person name="Wierzbicki I.H."/>
            <person name="Pendleton A.L."/>
            <person name="Watervoot N.F."/>
            <person name="Auber R.P."/>
            <person name="Gonzalez D.J."/>
            <person name="Wisecaver J.H."/>
            <person name="Moore B.S."/>
        </authorList>
    </citation>
    <scope>NUCLEOTIDE SEQUENCE [LARGE SCALE GENOMIC DNA]</scope>
    <source>
        <strain evidence="5 6">12B1</strain>
    </source>
</reference>
<evidence type="ECO:0000313" key="5">
    <source>
        <dbReference type="EMBL" id="KAL1529291.1"/>
    </source>
</evidence>
<evidence type="ECO:0000259" key="3">
    <source>
        <dbReference type="PROSITE" id="PS50020"/>
    </source>
</evidence>
<evidence type="ECO:0000259" key="4">
    <source>
        <dbReference type="PROSITE" id="PS51676"/>
    </source>
</evidence>
<name>A0AB34K8U6_PRYPA</name>
<evidence type="ECO:0000256" key="1">
    <source>
        <dbReference type="SAM" id="Coils"/>
    </source>
</evidence>
<gene>
    <name evidence="5" type="ORF">AB1Y20_000245</name>
</gene>
<dbReference type="Proteomes" id="UP001515480">
    <property type="component" value="Unassembled WGS sequence"/>
</dbReference>
<accession>A0AB34K8U6</accession>
<dbReference type="SUPFAM" id="SSF81698">
    <property type="entry name" value="FF domain"/>
    <property type="match status" value="4"/>
</dbReference>
<dbReference type="SMART" id="SM00456">
    <property type="entry name" value="WW"/>
    <property type="match status" value="2"/>
</dbReference>
<feature type="coiled-coil region" evidence="1">
    <location>
        <begin position="334"/>
        <end position="367"/>
    </location>
</feature>
<dbReference type="AlphaFoldDB" id="A0AB34K8U6"/>
<feature type="region of interest" description="Disordered" evidence="2">
    <location>
        <begin position="557"/>
        <end position="606"/>
    </location>
</feature>
<dbReference type="Pfam" id="PF01846">
    <property type="entry name" value="FF"/>
    <property type="match status" value="3"/>
</dbReference>
<dbReference type="PROSITE" id="PS51676">
    <property type="entry name" value="FF"/>
    <property type="match status" value="2"/>
</dbReference>
<dbReference type="PANTHER" id="PTHR11864">
    <property type="entry name" value="PRE-MRNA-PROCESSING PROTEIN PRP40"/>
    <property type="match status" value="1"/>
</dbReference>
<dbReference type="GO" id="GO:0071004">
    <property type="term" value="C:U2-type prespliceosome"/>
    <property type="evidence" value="ECO:0007669"/>
    <property type="project" value="TreeGrafter"/>
</dbReference>
<dbReference type="PANTHER" id="PTHR11864:SF0">
    <property type="entry name" value="PRP40 PRE-MRNA PROCESSING FACTOR 40 HOMOLOG A (YEAST)"/>
    <property type="match status" value="1"/>
</dbReference>
<dbReference type="GO" id="GO:0005685">
    <property type="term" value="C:U1 snRNP"/>
    <property type="evidence" value="ECO:0007669"/>
    <property type="project" value="TreeGrafter"/>
</dbReference>
<dbReference type="InterPro" id="IPR036517">
    <property type="entry name" value="FF_domain_sf"/>
</dbReference>
<dbReference type="PROSITE" id="PS01159">
    <property type="entry name" value="WW_DOMAIN_1"/>
    <property type="match status" value="2"/>
</dbReference>
<proteinExistence type="predicted"/>
<feature type="compositionally biased region" description="Low complexity" evidence="2">
    <location>
        <begin position="557"/>
        <end position="567"/>
    </location>
</feature>
<dbReference type="SUPFAM" id="SSF51045">
    <property type="entry name" value="WW domain"/>
    <property type="match status" value="2"/>
</dbReference>
<dbReference type="EMBL" id="JBGBPQ010000001">
    <property type="protein sequence ID" value="KAL1529291.1"/>
    <property type="molecule type" value="Genomic_DNA"/>
</dbReference>
<dbReference type="SMART" id="SM00441">
    <property type="entry name" value="FF"/>
    <property type="match status" value="4"/>
</dbReference>
<dbReference type="InterPro" id="IPR039726">
    <property type="entry name" value="Prp40-like"/>
</dbReference>
<sequence length="606" mass="68910">MSSSSQLKAALARSVQTAGRPPHTGSPSSPVPLPATVAPTPAAQPNGGWTEHKAPDGRTYYYHKASGKSSWEKPDEMKTDAERALNQAAGQWKEYTSAGGKKYYYNSVTKQTQWTIPEELQAALTKEPPHAASAPAAPARAANTPTGGAPSAAPTKPAAEEFCELLVEAGCKPSMSWEEAMKLIINRPNYRVLATLAERKSTFLKWAEELREAEEERERKKLRHLKIEFVNMLKECKELTSRTRYAKVIELFQSDPRWSNLEDELEREELFEEYSLSLERKETADRRNLRKERMAAFKALLAAKEIGVRAQWRQVQAQLDQEEAFRAIEKIDRLQVFEEYIRELEQLEEQQKQKQREATRREERRKRDQFRSLLGSLHEEGKINFKTKWKDVVETLTPTDAYRAAVEQPGSTPAELFADFIDQLEQQWQSRRRIMKPLAPTVTETSPFDEFETQIRAADETNALEGIPVDAIKAYWQELQTAAVKEKEEDERRTERRNRQLMESYQSALRGLMGATLTAETTWEEVSTVMQGKSAAQALSEELQQNAFNELLSQLKASPTATASADVAADEGADEASEKKKKKKKHRGSDEDGEDEERRKRKKKSS</sequence>
<dbReference type="InterPro" id="IPR036020">
    <property type="entry name" value="WW_dom_sf"/>
</dbReference>
<feature type="domain" description="WW" evidence="3">
    <location>
        <begin position="48"/>
        <end position="76"/>
    </location>
</feature>
<feature type="domain" description="FF" evidence="4">
    <location>
        <begin position="221"/>
        <end position="277"/>
    </location>
</feature>
<protein>
    <recommendedName>
        <fullName evidence="7">Pre-mRNA-processing factor 40 homolog B</fullName>
    </recommendedName>
</protein>
<feature type="region of interest" description="Disordered" evidence="2">
    <location>
        <begin position="126"/>
        <end position="155"/>
    </location>
</feature>
<feature type="compositionally biased region" description="Basic and acidic residues" evidence="2">
    <location>
        <begin position="70"/>
        <end position="79"/>
    </location>
</feature>
<organism evidence="5 6">
    <name type="scientific">Prymnesium parvum</name>
    <name type="common">Toxic golden alga</name>
    <dbReference type="NCBI Taxonomy" id="97485"/>
    <lineage>
        <taxon>Eukaryota</taxon>
        <taxon>Haptista</taxon>
        <taxon>Haptophyta</taxon>
        <taxon>Prymnesiophyceae</taxon>
        <taxon>Prymnesiales</taxon>
        <taxon>Prymnesiaceae</taxon>
        <taxon>Prymnesium</taxon>
    </lineage>
</organism>
<dbReference type="PROSITE" id="PS50020">
    <property type="entry name" value="WW_DOMAIN_2"/>
    <property type="match status" value="2"/>
</dbReference>
<comment type="caution">
    <text evidence="5">The sequence shown here is derived from an EMBL/GenBank/DDBJ whole genome shotgun (WGS) entry which is preliminary data.</text>
</comment>
<feature type="compositionally biased region" description="Low complexity" evidence="2">
    <location>
        <begin position="34"/>
        <end position="45"/>
    </location>
</feature>
<feature type="domain" description="FF" evidence="4">
    <location>
        <begin position="290"/>
        <end position="343"/>
    </location>
</feature>
<feature type="domain" description="WW" evidence="3">
    <location>
        <begin position="86"/>
        <end position="119"/>
    </location>
</feature>
<feature type="region of interest" description="Disordered" evidence="2">
    <location>
        <begin position="1"/>
        <end position="79"/>
    </location>
</feature>
<dbReference type="CDD" id="cd00201">
    <property type="entry name" value="WW"/>
    <property type="match status" value="2"/>
</dbReference>
<dbReference type="Gene3D" id="1.10.10.440">
    <property type="entry name" value="FF domain"/>
    <property type="match status" value="4"/>
</dbReference>
<dbReference type="InterPro" id="IPR001202">
    <property type="entry name" value="WW_dom"/>
</dbReference>
<evidence type="ECO:0000256" key="2">
    <source>
        <dbReference type="SAM" id="MobiDB-lite"/>
    </source>
</evidence>